<evidence type="ECO:0000256" key="1">
    <source>
        <dbReference type="SAM" id="SignalP"/>
    </source>
</evidence>
<dbReference type="Proteomes" id="UP000757103">
    <property type="component" value="Unassembled WGS sequence"/>
</dbReference>
<comment type="caution">
    <text evidence="2">The sequence shown here is derived from an EMBL/GenBank/DDBJ whole genome shotgun (WGS) entry which is preliminary data.</text>
</comment>
<reference evidence="2" key="2">
    <citation type="submission" date="2021-09" db="EMBL/GenBank/DDBJ databases">
        <authorList>
            <person name="Gilroy R."/>
        </authorList>
    </citation>
    <scope>NUCLEOTIDE SEQUENCE</scope>
    <source>
        <strain evidence="2">CHK121-7720</strain>
    </source>
</reference>
<sequence>MESNDRIAMRLKKWVCVVVSLLSLSPLAAQQVVSTHSVSVELAGLMYAYECPMGEKFSLVARVGTQAGIQYSSHSSFWGEREHRWSVGLYPVLSVEPRYYYNLSKRYEAGKNAFRNSGAFLSCNLQYDFPPYYRHQVEGKGGFVVTPFWGFRRVWYRHLLFELGGGLNLASTDFSSVSVGPAFNVRLGYLF</sequence>
<dbReference type="AlphaFoldDB" id="A0A921MQR6"/>
<evidence type="ECO:0000313" key="2">
    <source>
        <dbReference type="EMBL" id="HJG89088.1"/>
    </source>
</evidence>
<proteinExistence type="predicted"/>
<feature type="chain" id="PRO_5036837340" description="Outer membrane protein beta-barrel domain-containing protein" evidence="1">
    <location>
        <begin position="29"/>
        <end position="191"/>
    </location>
</feature>
<keyword evidence="1" id="KW-0732">Signal</keyword>
<evidence type="ECO:0008006" key="4">
    <source>
        <dbReference type="Google" id="ProtNLM"/>
    </source>
</evidence>
<protein>
    <recommendedName>
        <fullName evidence="4">Outer membrane protein beta-barrel domain-containing protein</fullName>
    </recommendedName>
</protein>
<dbReference type="RefSeq" id="WP_273306142.1">
    <property type="nucleotide sequence ID" value="NZ_DYUD01000021.1"/>
</dbReference>
<name>A0A921MQR6_9BACT</name>
<gene>
    <name evidence="2" type="ORF">K8U91_06420</name>
</gene>
<accession>A0A921MQR6</accession>
<reference evidence="2" key="1">
    <citation type="journal article" date="2021" name="PeerJ">
        <title>Extensive microbial diversity within the chicken gut microbiome revealed by metagenomics and culture.</title>
        <authorList>
            <person name="Gilroy R."/>
            <person name="Ravi A."/>
            <person name="Getino M."/>
            <person name="Pursley I."/>
            <person name="Horton D.L."/>
            <person name="Alikhan N.F."/>
            <person name="Baker D."/>
            <person name="Gharbi K."/>
            <person name="Hall N."/>
            <person name="Watson M."/>
            <person name="Adriaenssens E.M."/>
            <person name="Foster-Nyarko E."/>
            <person name="Jarju S."/>
            <person name="Secka A."/>
            <person name="Antonio M."/>
            <person name="Oren A."/>
            <person name="Chaudhuri R.R."/>
            <person name="La Ragione R."/>
            <person name="Hildebrand F."/>
            <person name="Pallen M.J."/>
        </authorList>
    </citation>
    <scope>NUCLEOTIDE SEQUENCE</scope>
    <source>
        <strain evidence="2">CHK121-7720</strain>
    </source>
</reference>
<feature type="signal peptide" evidence="1">
    <location>
        <begin position="1"/>
        <end position="28"/>
    </location>
</feature>
<evidence type="ECO:0000313" key="3">
    <source>
        <dbReference type="Proteomes" id="UP000757103"/>
    </source>
</evidence>
<dbReference type="EMBL" id="DYUD01000021">
    <property type="protein sequence ID" value="HJG89088.1"/>
    <property type="molecule type" value="Genomic_DNA"/>
</dbReference>
<organism evidence="2 3">
    <name type="scientific">Barnesiella viscericola</name>
    <dbReference type="NCBI Taxonomy" id="397865"/>
    <lineage>
        <taxon>Bacteria</taxon>
        <taxon>Pseudomonadati</taxon>
        <taxon>Bacteroidota</taxon>
        <taxon>Bacteroidia</taxon>
        <taxon>Bacteroidales</taxon>
        <taxon>Barnesiellaceae</taxon>
        <taxon>Barnesiella</taxon>
    </lineage>
</organism>